<accession>A0ABC8UH01</accession>
<protein>
    <submittedName>
        <fullName evidence="1">Uncharacterized protein</fullName>
    </submittedName>
</protein>
<sequence>MLSVKKFPERVVIGKARGDCFRFLYAKVGDGVYEGRAVGSEAGIAGQVRGATGSHDSCFDLLSSRLRLYQEAS</sequence>
<dbReference type="EMBL" id="CAUOFW020007724">
    <property type="protein sequence ID" value="CAK9180316.1"/>
    <property type="molecule type" value="Genomic_DNA"/>
</dbReference>
<reference evidence="1 2" key="1">
    <citation type="submission" date="2024-02" db="EMBL/GenBank/DDBJ databases">
        <authorList>
            <person name="Vignale AGUSTIN F."/>
            <person name="Sosa J E."/>
            <person name="Modenutti C."/>
        </authorList>
    </citation>
    <scope>NUCLEOTIDE SEQUENCE [LARGE SCALE GENOMIC DNA]</scope>
</reference>
<gene>
    <name evidence="1" type="ORF">ILEXP_LOCUS50310</name>
</gene>
<evidence type="ECO:0000313" key="1">
    <source>
        <dbReference type="EMBL" id="CAK9180316.1"/>
    </source>
</evidence>
<keyword evidence="2" id="KW-1185">Reference proteome</keyword>
<comment type="caution">
    <text evidence="1">The sequence shown here is derived from an EMBL/GenBank/DDBJ whole genome shotgun (WGS) entry which is preliminary data.</text>
</comment>
<organism evidence="1 2">
    <name type="scientific">Ilex paraguariensis</name>
    <name type="common">yerba mate</name>
    <dbReference type="NCBI Taxonomy" id="185542"/>
    <lineage>
        <taxon>Eukaryota</taxon>
        <taxon>Viridiplantae</taxon>
        <taxon>Streptophyta</taxon>
        <taxon>Embryophyta</taxon>
        <taxon>Tracheophyta</taxon>
        <taxon>Spermatophyta</taxon>
        <taxon>Magnoliopsida</taxon>
        <taxon>eudicotyledons</taxon>
        <taxon>Gunneridae</taxon>
        <taxon>Pentapetalae</taxon>
        <taxon>asterids</taxon>
        <taxon>campanulids</taxon>
        <taxon>Aquifoliales</taxon>
        <taxon>Aquifoliaceae</taxon>
        <taxon>Ilex</taxon>
    </lineage>
</organism>
<name>A0ABC8UH01_9AQUA</name>
<dbReference type="Proteomes" id="UP001642360">
    <property type="component" value="Unassembled WGS sequence"/>
</dbReference>
<evidence type="ECO:0000313" key="2">
    <source>
        <dbReference type="Proteomes" id="UP001642360"/>
    </source>
</evidence>
<dbReference type="AlphaFoldDB" id="A0ABC8UH01"/>
<proteinExistence type="predicted"/>